<dbReference type="Gene3D" id="2.60.40.3340">
    <property type="entry name" value="Domain of unknown function DUF4426"/>
    <property type="match status" value="1"/>
</dbReference>
<comment type="caution">
    <text evidence="3">The sequence shown here is derived from an EMBL/GenBank/DDBJ whole genome shotgun (WGS) entry which is preliminary data.</text>
</comment>
<dbReference type="OrthoDB" id="8563353at2"/>
<dbReference type="Pfam" id="PF14467">
    <property type="entry name" value="DUF4426"/>
    <property type="match status" value="1"/>
</dbReference>
<gene>
    <name evidence="3" type="ORF">DFQ45_10938</name>
</gene>
<reference evidence="3 4" key="1">
    <citation type="submission" date="2019-03" db="EMBL/GenBank/DDBJ databases">
        <title>Genomic Encyclopedia of Type Strains, Phase IV (KMG-IV): sequencing the most valuable type-strain genomes for metagenomic binning, comparative biology and taxonomic classification.</title>
        <authorList>
            <person name="Goeker M."/>
        </authorList>
    </citation>
    <scope>NUCLEOTIDE SEQUENCE [LARGE SCALE GENOMIC DNA]</scope>
    <source>
        <strain evidence="3 4">DSM 28679</strain>
    </source>
</reference>
<dbReference type="InterPro" id="IPR025218">
    <property type="entry name" value="DUF4426"/>
</dbReference>
<sequence>MHKLVTLAAALLFSLSAAAEQKITSGALDIHYIVFNSSFLQPEIAKASGLERGKNIAVLNVAPLRDGKGEKSAVSGTLTNLLGQVRNLEFREIDEGDAVYYIAQFPIDGRELLKFDIKLVDGERKSHNLKFNQEVFPDL</sequence>
<feature type="signal peptide" evidence="1">
    <location>
        <begin position="1"/>
        <end position="19"/>
    </location>
</feature>
<evidence type="ECO:0000256" key="1">
    <source>
        <dbReference type="SAM" id="SignalP"/>
    </source>
</evidence>
<feature type="domain" description="DUF4426" evidence="2">
    <location>
        <begin position="25"/>
        <end position="138"/>
    </location>
</feature>
<accession>A0A4R6TYD6</accession>
<keyword evidence="1" id="KW-0732">Signal</keyword>
<keyword evidence="4" id="KW-1185">Reference proteome</keyword>
<name>A0A4R6TYD6_9GAMM</name>
<proteinExistence type="predicted"/>
<feature type="chain" id="PRO_5020968731" evidence="1">
    <location>
        <begin position="20"/>
        <end position="139"/>
    </location>
</feature>
<dbReference type="RefSeq" id="WP_101497075.1">
    <property type="nucleotide sequence ID" value="NZ_LNJZ01000008.1"/>
</dbReference>
<evidence type="ECO:0000313" key="4">
    <source>
        <dbReference type="Proteomes" id="UP000294575"/>
    </source>
</evidence>
<evidence type="ECO:0000259" key="2">
    <source>
        <dbReference type="Pfam" id="PF14467"/>
    </source>
</evidence>
<protein>
    <submittedName>
        <fullName evidence="3">Uncharacterized protein DUF4426</fullName>
    </submittedName>
</protein>
<dbReference type="Proteomes" id="UP000294575">
    <property type="component" value="Unassembled WGS sequence"/>
</dbReference>
<organism evidence="3 4">
    <name type="scientific">Thiopseudomonas denitrificans</name>
    <dbReference type="NCBI Taxonomy" id="1501432"/>
    <lineage>
        <taxon>Bacteria</taxon>
        <taxon>Pseudomonadati</taxon>
        <taxon>Pseudomonadota</taxon>
        <taxon>Gammaproteobacteria</taxon>
        <taxon>Pseudomonadales</taxon>
        <taxon>Pseudomonadaceae</taxon>
        <taxon>Thiopseudomonas</taxon>
    </lineage>
</organism>
<evidence type="ECO:0000313" key="3">
    <source>
        <dbReference type="EMBL" id="TDQ37039.1"/>
    </source>
</evidence>
<dbReference type="EMBL" id="SNYK01000009">
    <property type="protein sequence ID" value="TDQ37039.1"/>
    <property type="molecule type" value="Genomic_DNA"/>
</dbReference>
<dbReference type="AlphaFoldDB" id="A0A4R6TYD6"/>